<comment type="subcellular location">
    <subcellularLocation>
        <location evidence="1">Cytoplasm</location>
    </subcellularLocation>
</comment>
<reference evidence="6 7" key="1">
    <citation type="submission" date="2024-01" db="EMBL/GenBank/DDBJ databases">
        <title>Multi-omics insights into the function and evolution of sodium benzoate biodegradation pathways in Benzoatithermus flavus gen. nov., sp. nov. from hot spring.</title>
        <authorList>
            <person name="Hu C.-J."/>
            <person name="Li W.-J."/>
        </authorList>
    </citation>
    <scope>NUCLEOTIDE SEQUENCE [LARGE SCALE GENOMIC DNA]</scope>
    <source>
        <strain evidence="6 7">SYSU G07066</strain>
    </source>
</reference>
<keyword evidence="3" id="KW-0808">Transferase</keyword>
<evidence type="ECO:0000256" key="2">
    <source>
        <dbReference type="ARBA" id="ARBA00022490"/>
    </source>
</evidence>
<keyword evidence="4" id="KW-0012">Acyltransferase</keyword>
<dbReference type="PANTHER" id="PTHR36837">
    <property type="entry name" value="POLY(3-HYDROXYALKANOATE) POLYMERASE SUBUNIT PHAC"/>
    <property type="match status" value="1"/>
</dbReference>
<protein>
    <submittedName>
        <fullName evidence="6">Class I poly(R)-hydroxyalkanoic acid synthase</fullName>
    </submittedName>
</protein>
<dbReference type="Pfam" id="PF07167">
    <property type="entry name" value="PhaC_N"/>
    <property type="match status" value="1"/>
</dbReference>
<dbReference type="Gene3D" id="3.40.50.1820">
    <property type="entry name" value="alpha/beta hydrolase"/>
    <property type="match status" value="1"/>
</dbReference>
<evidence type="ECO:0000313" key="7">
    <source>
        <dbReference type="Proteomes" id="UP001375743"/>
    </source>
</evidence>
<dbReference type="RefSeq" id="WP_418161451.1">
    <property type="nucleotide sequence ID" value="NZ_JBBLZC010000030.1"/>
</dbReference>
<dbReference type="InterPro" id="IPR029058">
    <property type="entry name" value="AB_hydrolase_fold"/>
</dbReference>
<evidence type="ECO:0000313" key="6">
    <source>
        <dbReference type="EMBL" id="MEK0085601.1"/>
    </source>
</evidence>
<keyword evidence="2" id="KW-0963">Cytoplasm</keyword>
<dbReference type="NCBIfam" id="TIGR01838">
    <property type="entry name" value="PHA_synth_I"/>
    <property type="match status" value="1"/>
</dbReference>
<dbReference type="EMBL" id="JBBLZC010000030">
    <property type="protein sequence ID" value="MEK0085601.1"/>
    <property type="molecule type" value="Genomic_DNA"/>
</dbReference>
<name>A0ABU8XX21_9PROT</name>
<comment type="caution">
    <text evidence="6">The sequence shown here is derived from an EMBL/GenBank/DDBJ whole genome shotgun (WGS) entry which is preliminary data.</text>
</comment>
<dbReference type="SUPFAM" id="SSF53474">
    <property type="entry name" value="alpha/beta-Hydrolases"/>
    <property type="match status" value="1"/>
</dbReference>
<evidence type="ECO:0000259" key="5">
    <source>
        <dbReference type="Pfam" id="PF07167"/>
    </source>
</evidence>
<dbReference type="PANTHER" id="PTHR36837:SF5">
    <property type="entry name" value="POLY-3-HYDROXYBUTYRATE SYNTHASE"/>
    <property type="match status" value="1"/>
</dbReference>
<keyword evidence="7" id="KW-1185">Reference proteome</keyword>
<proteinExistence type="predicted"/>
<dbReference type="InterPro" id="IPR010963">
    <property type="entry name" value="PHA_synth_I"/>
</dbReference>
<evidence type="ECO:0000256" key="4">
    <source>
        <dbReference type="ARBA" id="ARBA00023315"/>
    </source>
</evidence>
<accession>A0ABU8XX21</accession>
<organism evidence="6 7">
    <name type="scientific">Benzoatithermus flavus</name>
    <dbReference type="NCBI Taxonomy" id="3108223"/>
    <lineage>
        <taxon>Bacteria</taxon>
        <taxon>Pseudomonadati</taxon>
        <taxon>Pseudomonadota</taxon>
        <taxon>Alphaproteobacteria</taxon>
        <taxon>Geminicoccales</taxon>
        <taxon>Geminicoccaceae</taxon>
        <taxon>Benzoatithermus</taxon>
    </lineage>
</organism>
<dbReference type="Proteomes" id="UP001375743">
    <property type="component" value="Unassembled WGS sequence"/>
</dbReference>
<feature type="domain" description="Poly-beta-hydroxybutyrate polymerase N-terminal" evidence="5">
    <location>
        <begin position="103"/>
        <end position="274"/>
    </location>
</feature>
<evidence type="ECO:0000256" key="1">
    <source>
        <dbReference type="ARBA" id="ARBA00004496"/>
    </source>
</evidence>
<sequence length="594" mass="66824">MPETFEPDPAELGRALADLLERSRRVARTFLKRRVEEDGFRIPDPKIVGNAFAALSQALLAEPEKLEQAQQQLWQRMGELWQYGLRRAAGERIAPPIAPDPADKRFKDEAWSEDVVFDWIKQCYLLAARWLQDTVGAVEGLEPKVKEKVAFYTRQLADALSPTNFALTNPAVLRRAAETKGESLLKGLEHLLADLEKGKGELAISTTREDAFIVGGNLATSPGKVILENELMQLVQYAPSTEQVHKRPLLVVPPWINKFYILDLQPRNSFIKYAVDQGFTVFVISWVNPGRELAHKTFENYLEEGPLAALDAIERALGEHETTVIGYCLGGTLTACLLAWLAAKGEDRVKAATFLTTMTDFADPGELGVFIDDEQLDLIERHMQKKGYLEARHMQKVFSLMRANDLIWSFVVNNYLMGREPPAFDLLYWNADGTRMPCMMHSFYLRSMYQKNLLAQPGGIVLKGVPIDLGRIEVPCYFLSTREDHIAPWASTYRGSLRFGGPVRFVLGGSGHIAGVINPPSSTKYGYWVNPRQPADPAVWLARAEHKEGSWWPDWRAWLARRSGRKVPARDPARGSLPPIEDAPGRYVKVRASD</sequence>
<dbReference type="InterPro" id="IPR051321">
    <property type="entry name" value="PHA/PHB_synthase"/>
</dbReference>
<dbReference type="InterPro" id="IPR010941">
    <property type="entry name" value="PhaC_N"/>
</dbReference>
<gene>
    <name evidence="6" type="primary">phaC</name>
    <name evidence="6" type="ORF">U1T56_20805</name>
</gene>
<evidence type="ECO:0000256" key="3">
    <source>
        <dbReference type="ARBA" id="ARBA00022679"/>
    </source>
</evidence>